<organism evidence="1 2">
    <name type="scientific">Neolewinella marina</name>
    <dbReference type="NCBI Taxonomy" id="438751"/>
    <lineage>
        <taxon>Bacteria</taxon>
        <taxon>Pseudomonadati</taxon>
        <taxon>Bacteroidota</taxon>
        <taxon>Saprospiria</taxon>
        <taxon>Saprospirales</taxon>
        <taxon>Lewinellaceae</taxon>
        <taxon>Neolewinella</taxon>
    </lineage>
</organism>
<accession>A0A2G0CES3</accession>
<dbReference type="AlphaFoldDB" id="A0A2G0CES3"/>
<dbReference type="PIRSF" id="PIRSF029826">
    <property type="entry name" value="UCP029826_pph"/>
    <property type="match status" value="1"/>
</dbReference>
<dbReference type="InterPro" id="IPR052555">
    <property type="entry name" value="dCTP_Pyrophosphatase"/>
</dbReference>
<gene>
    <name evidence="1" type="ORF">CGL56_11900</name>
</gene>
<dbReference type="OrthoDB" id="9791898at2"/>
<dbReference type="GO" id="GO:0047429">
    <property type="term" value="F:nucleoside triphosphate diphosphatase activity"/>
    <property type="evidence" value="ECO:0007669"/>
    <property type="project" value="InterPro"/>
</dbReference>
<dbReference type="InterPro" id="IPR025984">
    <property type="entry name" value="DCTPP"/>
</dbReference>
<evidence type="ECO:0000313" key="1">
    <source>
        <dbReference type="EMBL" id="PHK98481.1"/>
    </source>
</evidence>
<name>A0A2G0CES3_9BACT</name>
<keyword evidence="2" id="KW-1185">Reference proteome</keyword>
<dbReference type="Gene3D" id="1.10.287.1080">
    <property type="entry name" value="MazG-like"/>
    <property type="match status" value="1"/>
</dbReference>
<evidence type="ECO:0000313" key="2">
    <source>
        <dbReference type="Proteomes" id="UP000226437"/>
    </source>
</evidence>
<dbReference type="EMBL" id="PDLO01000004">
    <property type="protein sequence ID" value="PHK98481.1"/>
    <property type="molecule type" value="Genomic_DNA"/>
</dbReference>
<dbReference type="PANTHER" id="PTHR46523:SF1">
    <property type="entry name" value="DCTP PYROPHOSPHATASE 1"/>
    <property type="match status" value="1"/>
</dbReference>
<dbReference type="PANTHER" id="PTHR46523">
    <property type="entry name" value="DCTP PYROPHOSPHATASE 1"/>
    <property type="match status" value="1"/>
</dbReference>
<comment type="caution">
    <text evidence="1">The sequence shown here is derived from an EMBL/GenBank/DDBJ whole genome shotgun (WGS) entry which is preliminary data.</text>
</comment>
<dbReference type="GO" id="GO:0009143">
    <property type="term" value="P:nucleoside triphosphate catabolic process"/>
    <property type="evidence" value="ECO:0007669"/>
    <property type="project" value="InterPro"/>
</dbReference>
<keyword evidence="1" id="KW-0378">Hydrolase</keyword>
<dbReference type="RefSeq" id="WP_099106868.1">
    <property type="nucleotide sequence ID" value="NZ_JAATJF010000004.1"/>
</dbReference>
<reference evidence="1 2" key="1">
    <citation type="submission" date="2017-10" db="EMBL/GenBank/DDBJ databases">
        <title>The draft genome sequence of Lewinella marina KCTC 32374.</title>
        <authorList>
            <person name="Wang K."/>
        </authorList>
    </citation>
    <scope>NUCLEOTIDE SEQUENCE [LARGE SCALE GENOMIC DNA]</scope>
    <source>
        <strain evidence="1 2">MKG-38</strain>
    </source>
</reference>
<dbReference type="CDD" id="cd11537">
    <property type="entry name" value="NTP-PPase_RS21-C6_like"/>
    <property type="match status" value="1"/>
</dbReference>
<dbReference type="Proteomes" id="UP000226437">
    <property type="component" value="Unassembled WGS sequence"/>
</dbReference>
<proteinExistence type="predicted"/>
<sequence length="109" mass="12569">MTETQQLIQLLTRFRDERDWQQFHNAKDLAVALNIESAELLELFLWKSPEEADRSKVAEELADVIAYALLLADKYGLDISEIVKDKVKQNGEKYPVNKAKGSARKYDEL</sequence>
<protein>
    <submittedName>
        <fullName evidence="1">Nucleotide pyrophosphohydrolase</fullName>
    </submittedName>
</protein>
<dbReference type="Pfam" id="PF12643">
    <property type="entry name" value="MazG-like"/>
    <property type="match status" value="1"/>
</dbReference>
<dbReference type="SUPFAM" id="SSF101386">
    <property type="entry name" value="all-alpha NTP pyrophosphatases"/>
    <property type="match status" value="1"/>
</dbReference>